<feature type="coiled-coil region" evidence="1">
    <location>
        <begin position="17"/>
        <end position="86"/>
    </location>
</feature>
<comment type="caution">
    <text evidence="2">The sequence shown here is derived from an EMBL/GenBank/DDBJ whole genome shotgun (WGS) entry which is preliminary data.</text>
</comment>
<protein>
    <submittedName>
        <fullName evidence="2">Uncharacterized protein</fullName>
    </submittedName>
</protein>
<dbReference type="EMBL" id="BDUD01000001">
    <property type="protein sequence ID" value="GBG19469.1"/>
    <property type="molecule type" value="Genomic_DNA"/>
</dbReference>
<evidence type="ECO:0000313" key="3">
    <source>
        <dbReference type="Proteomes" id="UP000245124"/>
    </source>
</evidence>
<dbReference type="AlphaFoldDB" id="A0A2R5FN53"/>
<sequence>MTAPDFLDRLVGIFQNAIASTQENAQLKAENAQLKAENTDLASKLDAATAASADLQTRLDATTASLNEDEIEKANTAAKLASLEQLASQLESISNSATPVAA</sequence>
<evidence type="ECO:0000313" key="2">
    <source>
        <dbReference type="EMBL" id="GBG19469.1"/>
    </source>
</evidence>
<accession>A0A2R5FN53</accession>
<keyword evidence="3" id="KW-1185">Reference proteome</keyword>
<reference evidence="2 3" key="1">
    <citation type="submission" date="2017-06" db="EMBL/GenBank/DDBJ databases">
        <title>Genome sequencing of cyanobaciteial culture collection at National Institute for Environmental Studies (NIES).</title>
        <authorList>
            <person name="Hirose Y."/>
            <person name="Shimura Y."/>
            <person name="Fujisawa T."/>
            <person name="Nakamura Y."/>
            <person name="Kawachi M."/>
        </authorList>
    </citation>
    <scope>NUCLEOTIDE SEQUENCE [LARGE SCALE GENOMIC DNA]</scope>
    <source>
        <strain evidence="2 3">NIES-4072</strain>
    </source>
</reference>
<evidence type="ECO:0000256" key="1">
    <source>
        <dbReference type="SAM" id="Coils"/>
    </source>
</evidence>
<dbReference type="Proteomes" id="UP000245124">
    <property type="component" value="Unassembled WGS sequence"/>
</dbReference>
<dbReference type="RefSeq" id="WP_109009265.1">
    <property type="nucleotide sequence ID" value="NZ_BDUD01000001.1"/>
</dbReference>
<organism evidence="2 3">
    <name type="scientific">Nostoc commune NIES-4072</name>
    <dbReference type="NCBI Taxonomy" id="2005467"/>
    <lineage>
        <taxon>Bacteria</taxon>
        <taxon>Bacillati</taxon>
        <taxon>Cyanobacteriota</taxon>
        <taxon>Cyanophyceae</taxon>
        <taxon>Nostocales</taxon>
        <taxon>Nostocaceae</taxon>
        <taxon>Nostoc</taxon>
    </lineage>
</organism>
<proteinExistence type="predicted"/>
<gene>
    <name evidence="2" type="ORF">NIES4072_31370</name>
</gene>
<name>A0A2R5FN53_NOSCO</name>
<keyword evidence="1" id="KW-0175">Coiled coil</keyword>